<feature type="compositionally biased region" description="Polar residues" evidence="1">
    <location>
        <begin position="841"/>
        <end position="857"/>
    </location>
</feature>
<feature type="compositionally biased region" description="Basic and acidic residues" evidence="1">
    <location>
        <begin position="966"/>
        <end position="975"/>
    </location>
</feature>
<dbReference type="GO" id="GO:0030246">
    <property type="term" value="F:carbohydrate binding"/>
    <property type="evidence" value="ECO:0007669"/>
    <property type="project" value="InterPro"/>
</dbReference>
<evidence type="ECO:0000313" key="5">
    <source>
        <dbReference type="Proteomes" id="UP000001593"/>
    </source>
</evidence>
<dbReference type="EMBL" id="DS469520">
    <property type="protein sequence ID" value="EDO47353.1"/>
    <property type="molecule type" value="Genomic_DNA"/>
</dbReference>
<organism evidence="4 5">
    <name type="scientific">Nematostella vectensis</name>
    <name type="common">Starlet sea anemone</name>
    <dbReference type="NCBI Taxonomy" id="45351"/>
    <lineage>
        <taxon>Eukaryota</taxon>
        <taxon>Metazoa</taxon>
        <taxon>Cnidaria</taxon>
        <taxon>Anthozoa</taxon>
        <taxon>Hexacorallia</taxon>
        <taxon>Actiniaria</taxon>
        <taxon>Edwardsiidae</taxon>
        <taxon>Nematostella</taxon>
    </lineage>
</organism>
<feature type="compositionally biased region" description="Basic and acidic residues" evidence="1">
    <location>
        <begin position="858"/>
        <end position="876"/>
    </location>
</feature>
<feature type="compositionally biased region" description="Polar residues" evidence="1">
    <location>
        <begin position="452"/>
        <end position="474"/>
    </location>
</feature>
<dbReference type="PANTHER" id="PTHR46780">
    <property type="entry name" value="PROTEIN EVA-1"/>
    <property type="match status" value="1"/>
</dbReference>
<feature type="compositionally biased region" description="Polar residues" evidence="1">
    <location>
        <begin position="775"/>
        <end position="788"/>
    </location>
</feature>
<sequence length="1280" mass="132328">MTLRSHRQTMFFARIAVPVLALLCIVRGELFPDVPDNVQLRKDSNINLMKVLESLAPVAGDEDAGLQPASEGIERFRRQLNTQKSKDFTSGNTESIGASHSADGENDSGYGLASESRSEISRGESATNVQQTEDAASGSGSWDPMHPPLSNTRHNPKVAVPHPNTPYYHPKPADPAPMQPPAPPPSPPVLIQTIIKQIPIPMKKATIGSNQHTRLSHKHTPDVNSLKADEAAFISALHNENEAKSETPVLPGSEGGIQDPTPAASGYASGADAASGSNAVPEEVASGFEGRKDEVTLESGSGMSFISGDNDSAEATLEDATGESGDEDFLPGSIGGATNLQQDEAKAQTIRSGSGSAAPKLTDNAAKEVQQTPVAQAAEVVAKAPVKAAKDVAKAPAVASTAEQAVDSMKQAQPSAESDTEDSLMAQATVPKETAAVAAPQEESGDSLMAEASTQAQAPVPQTSQAAQANTLPQTADKPQAHQSNPVPEVSQVAPKASLAPKANALPQTKPTPQDQDASGDSDDEEALPGSVGADKDITGLEGSASDDKASNQKSNAIPEKTTTGSVETEVSSDSGSGTKQNQATSTIEATPPTIVGPTAAPQEQDISGSGSKDLMADGNEEQLPGSVGGMGPNLMTMNNLANGVSGDDGEDAESSSASGQDSNDAEGSKKDTIAKAAPVAVTANTVKKVTEGSGMDLGFPETASGMAQQQPEQQLPGGDGNDANLQLMSSGDDVSSGSQVMEERDSSGAVEVNTPVSSGAGVSLKTQAAVLNDVTESSGDNEASSGSGAAIPGDVKVKKPKTTAAPAATIPIRPEPVVQQQKASDTIKPLPGSEGKDDTINLSGSGEQEDNSGSFSKDQEVLPEVKKTNTEKPEEAVSQISNLDKESALKAALSAAGLNSVPFALGSGAGSGIELGDSLSGSGITGTLEFTPVSNSNEAVINFYGKKEAKSGGEPLLEGSASEHVSGENRHDIPDLDDSTGSTDVGPTEEAVEEEKEEEVGWPKAGDTVDQQMLDHFMISQILEQNLTLFYGGLMGRSGPVGPPGPPGSPGDRGQTGVPGPVGPDGDIGAPGADGVPGPKGPPGPPGYPGFKGYRGPQGPPGIAGEPGPPGIGGGIGYMGPPGPDAIMPNCSYICEGERTLLHCKQYEMVNVKRAFWGREDKQICGNAPIGLTADKPCETDTDNVLKKINNQCRNQQVCELVASNVFFNDPSCNDAYKYLKVCHECVPDTANSVDVLREYGKRKKRGTKLDHILDRMKKKEEKRIMDDLWIRPFKAPSL</sequence>
<dbReference type="InterPro" id="IPR008160">
    <property type="entry name" value="Collagen"/>
</dbReference>
<feature type="compositionally biased region" description="Low complexity" evidence="1">
    <location>
        <begin position="562"/>
        <end position="579"/>
    </location>
</feature>
<evidence type="ECO:0000259" key="3">
    <source>
        <dbReference type="PROSITE" id="PS50228"/>
    </source>
</evidence>
<feature type="compositionally biased region" description="Low complexity" evidence="1">
    <location>
        <begin position="675"/>
        <end position="688"/>
    </location>
</feature>
<reference evidence="4 5" key="1">
    <citation type="journal article" date="2007" name="Science">
        <title>Sea anemone genome reveals ancestral eumetazoan gene repertoire and genomic organization.</title>
        <authorList>
            <person name="Putnam N.H."/>
            <person name="Srivastava M."/>
            <person name="Hellsten U."/>
            <person name="Dirks B."/>
            <person name="Chapman J."/>
            <person name="Salamov A."/>
            <person name="Terry A."/>
            <person name="Shapiro H."/>
            <person name="Lindquist E."/>
            <person name="Kapitonov V.V."/>
            <person name="Jurka J."/>
            <person name="Genikhovich G."/>
            <person name="Grigoriev I.V."/>
            <person name="Lucas S.M."/>
            <person name="Steele R.E."/>
            <person name="Finnerty J.R."/>
            <person name="Technau U."/>
            <person name="Martindale M.Q."/>
            <person name="Rokhsar D.S."/>
        </authorList>
    </citation>
    <scope>NUCLEOTIDE SEQUENCE [LARGE SCALE GENOMIC DNA]</scope>
    <source>
        <strain evidence="5">CH2 X CH6</strain>
    </source>
</reference>
<gene>
    <name evidence="4" type="ORF">NEMVEDRAFT_v1g199302</name>
</gene>
<accession>A7RMJ1</accession>
<feature type="region of interest" description="Disordered" evidence="1">
    <location>
        <begin position="950"/>
        <end position="1006"/>
    </location>
</feature>
<feature type="compositionally biased region" description="Polar residues" evidence="1">
    <location>
        <begin position="506"/>
        <end position="517"/>
    </location>
</feature>
<feature type="compositionally biased region" description="Pro residues" evidence="1">
    <location>
        <begin position="1080"/>
        <end position="1089"/>
    </location>
</feature>
<feature type="region of interest" description="Disordered" evidence="1">
    <location>
        <begin position="81"/>
        <end position="184"/>
    </location>
</feature>
<evidence type="ECO:0000256" key="1">
    <source>
        <dbReference type="SAM" id="MobiDB-lite"/>
    </source>
</evidence>
<name>A7RMJ1_NEMVE</name>
<dbReference type="Gene3D" id="2.60.120.740">
    <property type="match status" value="1"/>
</dbReference>
<feature type="compositionally biased region" description="Polar residues" evidence="1">
    <location>
        <begin position="580"/>
        <end position="589"/>
    </location>
</feature>
<dbReference type="OMA" id="GPWEEYP"/>
<dbReference type="eggNOG" id="KOG3544">
    <property type="taxonomic scope" value="Eukaryota"/>
</dbReference>
<dbReference type="Proteomes" id="UP000001593">
    <property type="component" value="Unassembled WGS sequence"/>
</dbReference>
<feature type="compositionally biased region" description="Low complexity" evidence="1">
    <location>
        <begin position="729"/>
        <end position="741"/>
    </location>
</feature>
<feature type="compositionally biased region" description="Low complexity" evidence="1">
    <location>
        <begin position="263"/>
        <end position="279"/>
    </location>
</feature>
<keyword evidence="5" id="KW-1185">Reference proteome</keyword>
<feature type="region of interest" description="Disordered" evidence="1">
    <location>
        <begin position="384"/>
        <end position="880"/>
    </location>
</feature>
<dbReference type="eggNOG" id="KOG4729">
    <property type="taxonomic scope" value="Eukaryota"/>
</dbReference>
<feature type="compositionally biased region" description="Acidic residues" evidence="1">
    <location>
        <begin position="316"/>
        <end position="329"/>
    </location>
</feature>
<feature type="compositionally biased region" description="Acidic residues" evidence="1">
    <location>
        <begin position="991"/>
        <end position="1001"/>
    </location>
</feature>
<dbReference type="InterPro" id="IPR000922">
    <property type="entry name" value="Lectin_gal-bd_dom"/>
</dbReference>
<feature type="compositionally biased region" description="Low complexity" evidence="1">
    <location>
        <begin position="1090"/>
        <end position="1107"/>
    </location>
</feature>
<feature type="compositionally biased region" description="Low complexity" evidence="1">
    <location>
        <begin position="803"/>
        <end position="813"/>
    </location>
</feature>
<dbReference type="AlphaFoldDB" id="A7RMJ1"/>
<dbReference type="InterPro" id="IPR043159">
    <property type="entry name" value="Lectin_gal-bd_sf"/>
</dbReference>
<feature type="compositionally biased region" description="Polar residues" evidence="1">
    <location>
        <begin position="81"/>
        <end position="98"/>
    </location>
</feature>
<keyword evidence="2" id="KW-0732">Signal</keyword>
<feature type="compositionally biased region" description="Pro residues" evidence="1">
    <location>
        <begin position="173"/>
        <end position="184"/>
    </location>
</feature>
<dbReference type="HOGENOM" id="CLU_263183_0_0_1"/>
<feature type="region of interest" description="Disordered" evidence="1">
    <location>
        <begin position="1039"/>
        <end position="1111"/>
    </location>
</feature>
<feature type="region of interest" description="Disordered" evidence="1">
    <location>
        <begin position="242"/>
        <end position="370"/>
    </location>
</feature>
<dbReference type="PROSITE" id="PS50228">
    <property type="entry name" value="SUEL_LECTIN"/>
    <property type="match status" value="1"/>
</dbReference>
<evidence type="ECO:0000256" key="2">
    <source>
        <dbReference type="SAM" id="SignalP"/>
    </source>
</evidence>
<feature type="compositionally biased region" description="Low complexity" evidence="1">
    <location>
        <begin position="1065"/>
        <end position="1078"/>
    </location>
</feature>
<protein>
    <recommendedName>
        <fullName evidence="3">SUEL-type lectin domain-containing protein</fullName>
    </recommendedName>
</protein>
<evidence type="ECO:0000313" key="4">
    <source>
        <dbReference type="EMBL" id="EDO47353.1"/>
    </source>
</evidence>
<feature type="chain" id="PRO_5002713643" description="SUEL-type lectin domain-containing protein" evidence="2">
    <location>
        <begin position="29"/>
        <end position="1280"/>
    </location>
</feature>
<proteinExistence type="predicted"/>
<dbReference type="CDD" id="cd22838">
    <property type="entry name" value="Gal_Rha_Lectin_nemgal"/>
    <property type="match status" value="1"/>
</dbReference>
<dbReference type="Pfam" id="PF02140">
    <property type="entry name" value="SUEL_Lectin"/>
    <property type="match status" value="1"/>
</dbReference>
<feature type="domain" description="SUEL-type lectin" evidence="3">
    <location>
        <begin position="1135"/>
        <end position="1228"/>
    </location>
</feature>
<feature type="compositionally biased region" description="Acidic residues" evidence="1">
    <location>
        <begin position="518"/>
        <end position="527"/>
    </location>
</feature>
<feature type="compositionally biased region" description="Polar residues" evidence="1">
    <location>
        <begin position="298"/>
        <end position="310"/>
    </location>
</feature>
<feature type="signal peptide" evidence="2">
    <location>
        <begin position="1"/>
        <end position="28"/>
    </location>
</feature>
<feature type="compositionally biased region" description="Polar residues" evidence="1">
    <location>
        <begin position="126"/>
        <end position="140"/>
    </location>
</feature>
<dbReference type="InParanoid" id="A7RMJ1"/>
<dbReference type="Pfam" id="PF01391">
    <property type="entry name" value="Collagen"/>
    <property type="match status" value="1"/>
</dbReference>